<dbReference type="GeneTree" id="ENSGT00940000162480"/>
<dbReference type="Gene3D" id="2.60.40.10">
    <property type="entry name" value="Immunoglobulins"/>
    <property type="match status" value="1"/>
</dbReference>
<dbReference type="PANTHER" id="PTHR23268">
    <property type="entry name" value="T-CELL RECEPTOR BETA CHAIN"/>
    <property type="match status" value="1"/>
</dbReference>
<keyword evidence="5" id="KW-0393">Immunoglobulin domain</keyword>
<dbReference type="SUPFAM" id="SSF48726">
    <property type="entry name" value="Immunoglobulin"/>
    <property type="match status" value="1"/>
</dbReference>
<reference evidence="10" key="3">
    <citation type="submission" date="2025-09" db="UniProtKB">
        <authorList>
            <consortium name="Ensembl"/>
        </authorList>
    </citation>
    <scope>IDENTIFICATION</scope>
</reference>
<keyword evidence="2" id="KW-0391">Immunity</keyword>
<dbReference type="HOGENOM" id="CLU_077975_9_2_1"/>
<dbReference type="Bgee" id="ENSMODG00000029758">
    <property type="expression patterns" value="Expressed in blood and 1 other cell type or tissue"/>
</dbReference>
<evidence type="ECO:0000256" key="4">
    <source>
        <dbReference type="ARBA" id="ARBA00023170"/>
    </source>
</evidence>
<dbReference type="InterPro" id="IPR013106">
    <property type="entry name" value="Ig_V-set"/>
</dbReference>
<keyword evidence="1 8" id="KW-0732">Signal</keyword>
<dbReference type="ExpressionAtlas" id="F6RJJ9">
    <property type="expression patterns" value="baseline"/>
</dbReference>
<protein>
    <recommendedName>
        <fullName evidence="9">Ig-like domain-containing protein</fullName>
    </recommendedName>
</protein>
<keyword evidence="7" id="KW-1064">Adaptive immunity</keyword>
<reference evidence="10" key="2">
    <citation type="submission" date="2025-08" db="UniProtKB">
        <authorList>
            <consortium name="Ensembl"/>
        </authorList>
    </citation>
    <scope>IDENTIFICATION</scope>
</reference>
<dbReference type="PANTHER" id="PTHR23268:SF19">
    <property type="entry name" value="T CELL RECEPTOR BETA VARIABLE 6-2-RELATED"/>
    <property type="match status" value="1"/>
</dbReference>
<dbReference type="FunCoup" id="F6RJJ9">
    <property type="interactions" value="291"/>
</dbReference>
<reference evidence="10 11" key="1">
    <citation type="journal article" date="2007" name="Nature">
        <title>Genome of the marsupial Monodelphis domestica reveals innovation in non-coding sequences.</title>
        <authorList>
            <person name="Mikkelsen T.S."/>
            <person name="Wakefield M.J."/>
            <person name="Aken B."/>
            <person name="Amemiya C.T."/>
            <person name="Chang J.L."/>
            <person name="Duke S."/>
            <person name="Garber M."/>
            <person name="Gentles A.J."/>
            <person name="Goodstadt L."/>
            <person name="Heger A."/>
            <person name="Jurka J."/>
            <person name="Kamal M."/>
            <person name="Mauceli E."/>
            <person name="Searle S.M."/>
            <person name="Sharpe T."/>
            <person name="Baker M.L."/>
            <person name="Batzer M.A."/>
            <person name="Benos P.V."/>
            <person name="Belov K."/>
            <person name="Clamp M."/>
            <person name="Cook A."/>
            <person name="Cuff J."/>
            <person name="Das R."/>
            <person name="Davidow L."/>
            <person name="Deakin J.E."/>
            <person name="Fazzari M.J."/>
            <person name="Glass J.L."/>
            <person name="Grabherr M."/>
            <person name="Greally J.M."/>
            <person name="Gu W."/>
            <person name="Hore T.A."/>
            <person name="Huttley G.A."/>
            <person name="Kleber M."/>
            <person name="Jirtle R.L."/>
            <person name="Koina E."/>
            <person name="Lee J.T."/>
            <person name="Mahony S."/>
            <person name="Marra M.A."/>
            <person name="Miller R.D."/>
            <person name="Nicholls R.D."/>
            <person name="Oda M."/>
            <person name="Papenfuss A.T."/>
            <person name="Parra Z.E."/>
            <person name="Pollock D.D."/>
            <person name="Ray D.A."/>
            <person name="Schein J.E."/>
            <person name="Speed T.P."/>
            <person name="Thompson K."/>
            <person name="VandeBerg J.L."/>
            <person name="Wade C.M."/>
            <person name="Walker J.A."/>
            <person name="Waters P.D."/>
            <person name="Webber C."/>
            <person name="Weidman J.R."/>
            <person name="Xie X."/>
            <person name="Zody M.C."/>
            <person name="Baldwin J."/>
            <person name="Abdouelleil A."/>
            <person name="Abdulkadir J."/>
            <person name="Abebe A."/>
            <person name="Abera B."/>
            <person name="Abreu J."/>
            <person name="Acer S.C."/>
            <person name="Aftuck L."/>
            <person name="Alexander A."/>
            <person name="An P."/>
            <person name="Anderson E."/>
            <person name="Anderson S."/>
            <person name="Arachi H."/>
            <person name="Azer M."/>
            <person name="Bachantsang P."/>
            <person name="Barry A."/>
            <person name="Bayul T."/>
            <person name="Berlin A."/>
            <person name="Bessette D."/>
            <person name="Bloom T."/>
            <person name="Bloom T."/>
            <person name="Boguslavskiy L."/>
            <person name="Bonnet C."/>
            <person name="Boukhgalter B."/>
            <person name="Bourzgui I."/>
            <person name="Brown A."/>
            <person name="Cahill P."/>
            <person name="Channer S."/>
            <person name="Cheshatsang Y."/>
            <person name="Chuda L."/>
            <person name="Citroen M."/>
            <person name="Collymore A."/>
            <person name="Cooke P."/>
            <person name="Costello M."/>
            <person name="D'Aco K."/>
            <person name="Daza R."/>
            <person name="De Haan G."/>
            <person name="DeGray S."/>
            <person name="DeMaso C."/>
            <person name="Dhargay N."/>
            <person name="Dooley K."/>
            <person name="Dooley E."/>
            <person name="Doricent M."/>
            <person name="Dorje P."/>
            <person name="Dorjee K."/>
            <person name="Dupes A."/>
            <person name="Elong R."/>
            <person name="Falk J."/>
            <person name="Farina A."/>
            <person name="Faro S."/>
            <person name="Ferguson D."/>
            <person name="Fisher S."/>
            <person name="Foley C.D."/>
            <person name="Franke A."/>
            <person name="Friedrich D."/>
            <person name="Gadbois L."/>
            <person name="Gearin G."/>
            <person name="Gearin C.R."/>
            <person name="Giannoukos G."/>
            <person name="Goode T."/>
            <person name="Graham J."/>
            <person name="Grandbois E."/>
            <person name="Grewal S."/>
            <person name="Gyaltsen K."/>
            <person name="Hafez N."/>
            <person name="Hagos B."/>
            <person name="Hall J."/>
            <person name="Henson C."/>
            <person name="Hollinger A."/>
            <person name="Honan T."/>
            <person name="Huard M.D."/>
            <person name="Hughes L."/>
            <person name="Hurhula B."/>
            <person name="Husby M.E."/>
            <person name="Kamat A."/>
            <person name="Kanga B."/>
            <person name="Kashin S."/>
            <person name="Khazanovich D."/>
            <person name="Kisner P."/>
            <person name="Lance K."/>
            <person name="Lara M."/>
            <person name="Lee W."/>
            <person name="Lennon N."/>
            <person name="Letendre F."/>
            <person name="LeVine R."/>
            <person name="Lipovsky A."/>
            <person name="Liu X."/>
            <person name="Liu J."/>
            <person name="Liu S."/>
            <person name="Lokyitsang T."/>
            <person name="Lokyitsang Y."/>
            <person name="Lubonja R."/>
            <person name="Lui A."/>
            <person name="MacDonald P."/>
            <person name="Magnisalis V."/>
            <person name="Maru K."/>
            <person name="Matthews C."/>
            <person name="McCusker W."/>
            <person name="McDonough S."/>
            <person name="Mehta T."/>
            <person name="Meldrim J."/>
            <person name="Meneus L."/>
            <person name="Mihai O."/>
            <person name="Mihalev A."/>
            <person name="Mihova T."/>
            <person name="Mittelman R."/>
            <person name="Mlenga V."/>
            <person name="Montmayeur A."/>
            <person name="Mulrain L."/>
            <person name="Navidi A."/>
            <person name="Naylor J."/>
            <person name="Negash T."/>
            <person name="Nguyen T."/>
            <person name="Nguyen N."/>
            <person name="Nicol R."/>
            <person name="Norbu C."/>
            <person name="Norbu N."/>
            <person name="Novod N."/>
            <person name="O'Neill B."/>
            <person name="Osman S."/>
            <person name="Markiewicz E."/>
            <person name="Oyono O.L."/>
            <person name="Patti C."/>
            <person name="Phunkhang P."/>
            <person name="Pierre F."/>
            <person name="Priest M."/>
            <person name="Raghuraman S."/>
            <person name="Rege F."/>
            <person name="Reyes R."/>
            <person name="Rise C."/>
            <person name="Rogov P."/>
            <person name="Ross K."/>
            <person name="Ryan E."/>
            <person name="Settipalli S."/>
            <person name="Shea T."/>
            <person name="Sherpa N."/>
            <person name="Shi L."/>
            <person name="Shih D."/>
            <person name="Sparrow T."/>
            <person name="Spaulding J."/>
            <person name="Stalker J."/>
            <person name="Stange-Thomann N."/>
            <person name="Stavropoulos S."/>
            <person name="Stone C."/>
            <person name="Strader C."/>
            <person name="Tesfaye S."/>
            <person name="Thomson T."/>
            <person name="Thoulutsang Y."/>
            <person name="Thoulutsang D."/>
            <person name="Topham K."/>
            <person name="Topping I."/>
            <person name="Tsamla T."/>
            <person name="Vassiliev H."/>
            <person name="Vo A."/>
            <person name="Wangchuk T."/>
            <person name="Wangdi T."/>
            <person name="Weiand M."/>
            <person name="Wilkinson J."/>
            <person name="Wilson A."/>
            <person name="Yadav S."/>
            <person name="Young G."/>
            <person name="Yu Q."/>
            <person name="Zembek L."/>
            <person name="Zhong D."/>
            <person name="Zimmer A."/>
            <person name="Zwirko Z."/>
            <person name="Jaffe D.B."/>
            <person name="Alvarez P."/>
            <person name="Brockman W."/>
            <person name="Butler J."/>
            <person name="Chin C."/>
            <person name="Gnerre S."/>
            <person name="MacCallum I."/>
            <person name="Graves J.A."/>
            <person name="Ponting C.P."/>
            <person name="Breen M."/>
            <person name="Samollow P.B."/>
            <person name="Lander E.S."/>
            <person name="Lindblad-Toh K."/>
        </authorList>
    </citation>
    <scope>NUCLEOTIDE SEQUENCE [LARGE SCALE GENOMIC DNA]</scope>
</reference>
<evidence type="ECO:0000256" key="1">
    <source>
        <dbReference type="ARBA" id="ARBA00022729"/>
    </source>
</evidence>
<accession>F6RJJ9</accession>
<dbReference type="STRING" id="13616.ENSMODP00000038243"/>
<dbReference type="PROSITE" id="PS50835">
    <property type="entry name" value="IG_LIKE"/>
    <property type="match status" value="1"/>
</dbReference>
<comment type="subunit">
    <text evidence="6">Alpha-beta TR is a heterodimer composed of an alpha and beta chain; disulfide-linked. The alpha-beta TR is associated with the transmembrane signaling CD3 coreceptor proteins to form the TR-CD3 (TcR or TCR). The assembly of alpha-beta TR heterodimers with CD3 occurs in the endoplasmic reticulum where a single alpha-beta TR heterodimer associates with one CD3D-CD3E heterodimer, one CD3G-CD3E heterodimer and one CD247 homodimer forming a stable octameric structure. CD3D-CD3E and CD3G-CD3E heterodimers preferentially associate with TR alpha and TR beta chains, respectively. The association of the CD247 homodimer is the last step of TcR assembly in the endoplasmic reticulum and is required for transport to the cell surface.</text>
</comment>
<dbReference type="GO" id="GO:0042101">
    <property type="term" value="C:T cell receptor complex"/>
    <property type="evidence" value="ECO:0007669"/>
    <property type="project" value="UniProtKB-KW"/>
</dbReference>
<dbReference type="InterPro" id="IPR050413">
    <property type="entry name" value="TCR_beta_variable"/>
</dbReference>
<feature type="domain" description="Ig-like" evidence="9">
    <location>
        <begin position="36"/>
        <end position="122"/>
    </location>
</feature>
<proteinExistence type="predicted"/>
<evidence type="ECO:0000256" key="8">
    <source>
        <dbReference type="SAM" id="SignalP"/>
    </source>
</evidence>
<keyword evidence="4" id="KW-0675">Receptor</keyword>
<dbReference type="Ensembl" id="ENSMODT00000039843.2">
    <property type="protein sequence ID" value="ENSMODP00000038243.2"/>
    <property type="gene ID" value="ENSMODG00000029758.2"/>
</dbReference>
<dbReference type="Pfam" id="PF07686">
    <property type="entry name" value="V-set"/>
    <property type="match status" value="1"/>
</dbReference>
<keyword evidence="11" id="KW-1185">Reference proteome</keyword>
<keyword evidence="3" id="KW-1015">Disulfide bond</keyword>
<dbReference type="InParanoid" id="F6RJJ9"/>
<dbReference type="GO" id="GO:0005886">
    <property type="term" value="C:plasma membrane"/>
    <property type="evidence" value="ECO:0000318"/>
    <property type="project" value="GO_Central"/>
</dbReference>
<evidence type="ECO:0000313" key="11">
    <source>
        <dbReference type="Proteomes" id="UP000002280"/>
    </source>
</evidence>
<dbReference type="InterPro" id="IPR013783">
    <property type="entry name" value="Ig-like_fold"/>
</dbReference>
<dbReference type="Proteomes" id="UP000002280">
    <property type="component" value="Chromosome 8"/>
</dbReference>
<feature type="chain" id="PRO_5023805624" description="Ig-like domain-containing protein" evidence="8">
    <location>
        <begin position="23"/>
        <end position="179"/>
    </location>
</feature>
<organism evidence="10 11">
    <name type="scientific">Monodelphis domestica</name>
    <name type="common">Gray short-tailed opossum</name>
    <dbReference type="NCBI Taxonomy" id="13616"/>
    <lineage>
        <taxon>Eukaryota</taxon>
        <taxon>Metazoa</taxon>
        <taxon>Chordata</taxon>
        <taxon>Craniata</taxon>
        <taxon>Vertebrata</taxon>
        <taxon>Euteleostomi</taxon>
        <taxon>Mammalia</taxon>
        <taxon>Metatheria</taxon>
        <taxon>Didelphimorphia</taxon>
        <taxon>Didelphidae</taxon>
        <taxon>Monodelphis</taxon>
    </lineage>
</organism>
<feature type="signal peptide" evidence="8">
    <location>
        <begin position="1"/>
        <end position="22"/>
    </location>
</feature>
<dbReference type="GO" id="GO:0002376">
    <property type="term" value="P:immune system process"/>
    <property type="evidence" value="ECO:0007669"/>
    <property type="project" value="UniProtKB-KW"/>
</dbReference>
<evidence type="ECO:0000256" key="3">
    <source>
        <dbReference type="ARBA" id="ARBA00023157"/>
    </source>
</evidence>
<evidence type="ECO:0000256" key="7">
    <source>
        <dbReference type="ARBA" id="ARBA00043266"/>
    </source>
</evidence>
<evidence type="ECO:0000256" key="5">
    <source>
        <dbReference type="ARBA" id="ARBA00023319"/>
    </source>
</evidence>
<dbReference type="InterPro" id="IPR007110">
    <property type="entry name" value="Ig-like_dom"/>
</dbReference>
<name>F6RJJ9_MONDO</name>
<dbReference type="GO" id="GO:0007166">
    <property type="term" value="P:cell surface receptor signaling pathway"/>
    <property type="evidence" value="ECO:0000318"/>
    <property type="project" value="GO_Central"/>
</dbReference>
<sequence length="179" mass="19964">LGKWRLFCYVAICLLGVGHMDTGVIQNPRYLVKGSGKKLTLRCEQNMKHDYMSWYREDPGLGLRLIHYSQDINLIAPGDIPEGFTVSRLKTDQFPLTLESTSPSHTSVYHCASAKAQPCAVSSSLCTNLSTGSRMGVELRPHLLPHFADEEMEAPEGKLSGSQCQRWDLTVIPLFVLQL</sequence>
<evidence type="ECO:0000256" key="6">
    <source>
        <dbReference type="ARBA" id="ARBA00038651"/>
    </source>
</evidence>
<evidence type="ECO:0000256" key="2">
    <source>
        <dbReference type="ARBA" id="ARBA00022859"/>
    </source>
</evidence>
<dbReference type="AlphaFoldDB" id="F6RJJ9"/>
<keyword evidence="7" id="KW-1279">T cell receptor</keyword>
<dbReference type="eggNOG" id="ENOG502T5T3">
    <property type="taxonomic scope" value="Eukaryota"/>
</dbReference>
<evidence type="ECO:0000313" key="10">
    <source>
        <dbReference type="Ensembl" id="ENSMODP00000038243.2"/>
    </source>
</evidence>
<dbReference type="InterPro" id="IPR036179">
    <property type="entry name" value="Ig-like_dom_sf"/>
</dbReference>
<evidence type="ECO:0000259" key="9">
    <source>
        <dbReference type="PROSITE" id="PS50835"/>
    </source>
</evidence>